<proteinExistence type="predicted"/>
<dbReference type="CDD" id="cd02440">
    <property type="entry name" value="AdoMet_MTases"/>
    <property type="match status" value="1"/>
</dbReference>
<dbReference type="Proteomes" id="UP000030125">
    <property type="component" value="Unassembled WGS sequence"/>
</dbReference>
<feature type="domain" description="Methyltransferase type 11" evidence="1">
    <location>
        <begin position="54"/>
        <end position="147"/>
    </location>
</feature>
<dbReference type="STRING" id="36874.HQ34_07880"/>
<organism evidence="2 3">
    <name type="scientific">Porphyromonas cangingivalis</name>
    <dbReference type="NCBI Taxonomy" id="36874"/>
    <lineage>
        <taxon>Bacteria</taxon>
        <taxon>Pseudomonadati</taxon>
        <taxon>Bacteroidota</taxon>
        <taxon>Bacteroidia</taxon>
        <taxon>Bacteroidales</taxon>
        <taxon>Porphyromonadaceae</taxon>
        <taxon>Porphyromonas</taxon>
    </lineage>
</organism>
<keyword evidence="3" id="KW-1185">Reference proteome</keyword>
<protein>
    <recommendedName>
        <fullName evidence="1">Methyltransferase type 11 domain-containing protein</fullName>
    </recommendedName>
</protein>
<dbReference type="InterPro" id="IPR013216">
    <property type="entry name" value="Methyltransf_11"/>
</dbReference>
<name>A0A0A2EHY6_PORCN</name>
<dbReference type="SUPFAM" id="SSF53335">
    <property type="entry name" value="S-adenosyl-L-methionine-dependent methyltransferases"/>
    <property type="match status" value="1"/>
</dbReference>
<dbReference type="Gene3D" id="3.40.50.150">
    <property type="entry name" value="Vaccinia Virus protein VP39"/>
    <property type="match status" value="1"/>
</dbReference>
<sequence>MGRSAMIDKDLVKQRFSSAIAHYDREASPQRLVAERIDTLLGEHTDLPEGLVFEIGCGTGFLSEKLWHRYGSSHPMLFNDISADMESPLREKVGQTPLFTASDAEHSEWDNDCALIAAASCIQWWHEPGQFFTKSHRHLKEGGFLAFGTYGERNLHELRNVTGQGLTYDNLMTITRRLKESGFRDIHVEESTHTLLFPDLVSLLRHLKLTGVNAITPAVTWTPRMLTEAETLYRERFATPKGLLPLTYHALIGTAKK</sequence>
<dbReference type="AlphaFoldDB" id="A0A0A2EHY6"/>
<accession>A0A0A2EHY6</accession>
<evidence type="ECO:0000313" key="3">
    <source>
        <dbReference type="Proteomes" id="UP000030125"/>
    </source>
</evidence>
<comment type="caution">
    <text evidence="2">The sequence shown here is derived from an EMBL/GenBank/DDBJ whole genome shotgun (WGS) entry which is preliminary data.</text>
</comment>
<dbReference type="InterPro" id="IPR029063">
    <property type="entry name" value="SAM-dependent_MTases_sf"/>
</dbReference>
<gene>
    <name evidence="2" type="ORF">HQ35_10070</name>
</gene>
<dbReference type="Pfam" id="PF08241">
    <property type="entry name" value="Methyltransf_11"/>
    <property type="match status" value="1"/>
</dbReference>
<dbReference type="GO" id="GO:0008757">
    <property type="term" value="F:S-adenosylmethionine-dependent methyltransferase activity"/>
    <property type="evidence" value="ECO:0007669"/>
    <property type="project" value="InterPro"/>
</dbReference>
<reference evidence="2 3" key="1">
    <citation type="submission" date="2014-08" db="EMBL/GenBank/DDBJ databases">
        <title>Porphyromonas cangingivalis strain:COT-109_OH1386 Genome sequencing.</title>
        <authorList>
            <person name="Wallis C."/>
            <person name="Deusch O."/>
            <person name="O'Flynn C."/>
            <person name="Davis I."/>
            <person name="Jospin G."/>
            <person name="Darling A.E."/>
            <person name="Coil D.A."/>
            <person name="Alexiev A."/>
            <person name="Horsfall A."/>
            <person name="Kirkwood N."/>
            <person name="Harris S."/>
            <person name="Eisen J.A."/>
        </authorList>
    </citation>
    <scope>NUCLEOTIDE SEQUENCE [LARGE SCALE GENOMIC DNA]</scope>
    <source>
        <strain evidence="3">COT-109 OH1386</strain>
    </source>
</reference>
<evidence type="ECO:0000259" key="1">
    <source>
        <dbReference type="Pfam" id="PF08241"/>
    </source>
</evidence>
<dbReference type="EMBL" id="JQJD01000060">
    <property type="protein sequence ID" value="KGN78548.1"/>
    <property type="molecule type" value="Genomic_DNA"/>
</dbReference>
<dbReference type="eggNOG" id="COG4106">
    <property type="taxonomic scope" value="Bacteria"/>
</dbReference>
<evidence type="ECO:0000313" key="2">
    <source>
        <dbReference type="EMBL" id="KGN78548.1"/>
    </source>
</evidence>